<dbReference type="PANTHER" id="PTHR36454">
    <property type="entry name" value="LMO2823 PROTEIN"/>
    <property type="match status" value="1"/>
</dbReference>
<accession>A0A174L521</accession>
<gene>
    <name evidence="1" type="ORF">ERS852514_01291</name>
</gene>
<dbReference type="InterPro" id="IPR008323">
    <property type="entry name" value="UCP033563"/>
</dbReference>
<sequence length="229" mass="23514">MKALPFPCIRPAQDRVLEALPAMGGILSGNDALRGAIADGLMLKDPGAAYYVYECSGEPGRATGVVAICPVNVLTGSDEAAAESVDALAAARAIAELKVQPRPVTLAYEASPVMDIILGAAKEGASLYAVTDPAGISHRVWEVKREDAVAAIRAMLDQAPDPVFAGDSAYAVALAGASQILANEARGAGAYSGREPFNFAVAVLFPAAQVNGGAPQVPTGLLTHQISRF</sequence>
<protein>
    <submittedName>
        <fullName evidence="1">Uncharacterized conserved protein</fullName>
    </submittedName>
</protein>
<organism evidence="1 2">
    <name type="scientific">Collinsella aerofaciens</name>
    <dbReference type="NCBI Taxonomy" id="74426"/>
    <lineage>
        <taxon>Bacteria</taxon>
        <taxon>Bacillati</taxon>
        <taxon>Actinomycetota</taxon>
        <taxon>Coriobacteriia</taxon>
        <taxon>Coriobacteriales</taxon>
        <taxon>Coriobacteriaceae</taxon>
        <taxon>Collinsella</taxon>
    </lineage>
</organism>
<dbReference type="AlphaFoldDB" id="A0A174L521"/>
<dbReference type="Pfam" id="PF06245">
    <property type="entry name" value="DUF1015"/>
    <property type="match status" value="1"/>
</dbReference>
<name>A0A174L521_9ACTN</name>
<dbReference type="EMBL" id="CZAQ01000021">
    <property type="protein sequence ID" value="CUP17248.1"/>
    <property type="molecule type" value="Genomic_DNA"/>
</dbReference>
<reference evidence="1 2" key="1">
    <citation type="submission" date="2015-09" db="EMBL/GenBank/DDBJ databases">
        <authorList>
            <consortium name="Pathogen Informatics"/>
        </authorList>
    </citation>
    <scope>NUCLEOTIDE SEQUENCE [LARGE SCALE GENOMIC DNA]</scope>
    <source>
        <strain evidence="1 2">2789STDY5834902</strain>
    </source>
</reference>
<evidence type="ECO:0000313" key="2">
    <source>
        <dbReference type="Proteomes" id="UP000095454"/>
    </source>
</evidence>
<dbReference type="PANTHER" id="PTHR36454:SF1">
    <property type="entry name" value="DUF1015 DOMAIN-CONTAINING PROTEIN"/>
    <property type="match status" value="1"/>
</dbReference>
<dbReference type="Proteomes" id="UP000095454">
    <property type="component" value="Unassembled WGS sequence"/>
</dbReference>
<dbReference type="RefSeq" id="WP_055252049.1">
    <property type="nucleotide sequence ID" value="NZ_CABIXX010000021.1"/>
</dbReference>
<evidence type="ECO:0000313" key="1">
    <source>
        <dbReference type="EMBL" id="CUP17248.1"/>
    </source>
</evidence>
<proteinExistence type="predicted"/>